<dbReference type="InterPro" id="IPR007497">
    <property type="entry name" value="SIMPL/DUF541"/>
</dbReference>
<accession>X0YFK8</accession>
<dbReference type="InterPro" id="IPR052022">
    <property type="entry name" value="26kDa_periplasmic_antigen"/>
</dbReference>
<feature type="transmembrane region" description="Helical" evidence="2">
    <location>
        <begin position="12"/>
        <end position="37"/>
    </location>
</feature>
<dbReference type="EMBL" id="BARS01041749">
    <property type="protein sequence ID" value="GAG35611.1"/>
    <property type="molecule type" value="Genomic_DNA"/>
</dbReference>
<evidence type="ECO:0008006" key="4">
    <source>
        <dbReference type="Google" id="ProtNLM"/>
    </source>
</evidence>
<organism evidence="3">
    <name type="scientific">marine sediment metagenome</name>
    <dbReference type="NCBI Taxonomy" id="412755"/>
    <lineage>
        <taxon>unclassified sequences</taxon>
        <taxon>metagenomes</taxon>
        <taxon>ecological metagenomes</taxon>
    </lineage>
</organism>
<dbReference type="AlphaFoldDB" id="X0YFK8"/>
<evidence type="ECO:0000256" key="2">
    <source>
        <dbReference type="SAM" id="Phobius"/>
    </source>
</evidence>
<keyword evidence="2" id="KW-0812">Transmembrane</keyword>
<dbReference type="Gene3D" id="3.30.70.2970">
    <property type="entry name" value="Protein of unknown function (DUF541), domain 2"/>
    <property type="match status" value="1"/>
</dbReference>
<name>X0YFK8_9ZZZZ</name>
<dbReference type="Pfam" id="PF04402">
    <property type="entry name" value="SIMPL"/>
    <property type="match status" value="1"/>
</dbReference>
<reference evidence="3" key="1">
    <citation type="journal article" date="2014" name="Front. Microbiol.">
        <title>High frequency of phylogenetically diverse reductive dehalogenase-homologous genes in deep subseafloor sedimentary metagenomes.</title>
        <authorList>
            <person name="Kawai M."/>
            <person name="Futagami T."/>
            <person name="Toyoda A."/>
            <person name="Takaki Y."/>
            <person name="Nishi S."/>
            <person name="Hori S."/>
            <person name="Arai W."/>
            <person name="Tsubouchi T."/>
            <person name="Morono Y."/>
            <person name="Uchiyama I."/>
            <person name="Ito T."/>
            <person name="Fujiyama A."/>
            <person name="Inagaki F."/>
            <person name="Takami H."/>
        </authorList>
    </citation>
    <scope>NUCLEOTIDE SEQUENCE</scope>
    <source>
        <strain evidence="3">Expedition CK06-06</strain>
    </source>
</reference>
<protein>
    <recommendedName>
        <fullName evidence="4">DUF541 domain-containing protein</fullName>
    </recommendedName>
</protein>
<dbReference type="GO" id="GO:0006974">
    <property type="term" value="P:DNA damage response"/>
    <property type="evidence" value="ECO:0007669"/>
    <property type="project" value="TreeGrafter"/>
</dbReference>
<comment type="caution">
    <text evidence="3">The sequence shown here is derived from an EMBL/GenBank/DDBJ whole genome shotgun (WGS) entry which is preliminary data.</text>
</comment>
<dbReference type="Gene3D" id="3.30.110.170">
    <property type="entry name" value="Protein of unknown function (DUF541), domain 1"/>
    <property type="match status" value="1"/>
</dbReference>
<dbReference type="PANTHER" id="PTHR34387">
    <property type="entry name" value="SLR1258 PROTEIN"/>
    <property type="match status" value="1"/>
</dbReference>
<keyword evidence="2" id="KW-1133">Transmembrane helix</keyword>
<proteinExistence type="predicted"/>
<evidence type="ECO:0000313" key="3">
    <source>
        <dbReference type="EMBL" id="GAG35611.1"/>
    </source>
</evidence>
<keyword evidence="2" id="KW-0472">Membrane</keyword>
<sequence length="180" mass="20019">MKFLKKYKKLLSSPFSGSLIGVFASVATTFIIAYAFFKLAGPVPISVSQTTVQKKNAFDVVGEGKITAVPDIAEVNLGIKVEKGTVNEAQKEANKTINSIEKSLKDLKIDKEDIKTTDYRVYPNYDFRKERKITGYTVETSLQVKVRDFEKISQAIDNAVNLGANQIGQLNFSVDEEKLE</sequence>
<feature type="coiled-coil region" evidence="1">
    <location>
        <begin position="86"/>
        <end position="117"/>
    </location>
</feature>
<keyword evidence="1" id="KW-0175">Coiled coil</keyword>
<gene>
    <name evidence="3" type="ORF">S01H1_63442</name>
</gene>
<dbReference type="PANTHER" id="PTHR34387:SF1">
    <property type="entry name" value="PERIPLASMIC IMMUNOGENIC PROTEIN"/>
    <property type="match status" value="1"/>
</dbReference>
<feature type="non-terminal residue" evidence="3">
    <location>
        <position position="180"/>
    </location>
</feature>
<evidence type="ECO:0000256" key="1">
    <source>
        <dbReference type="SAM" id="Coils"/>
    </source>
</evidence>